<keyword evidence="3" id="KW-1185">Reference proteome</keyword>
<name>A0ABR3LN35_9TELE</name>
<evidence type="ECO:0000313" key="3">
    <source>
        <dbReference type="Proteomes" id="UP001558613"/>
    </source>
</evidence>
<accession>A0ABR3LN35</accession>
<sequence length="457" mass="51177">MREAGQRVQPNLSRFTVASIIRTFREENRTQRRPPGGGRLRLLSEEQERELVNMVIANNVIRLREIQRRVIEDDHHFRGINAISLSTIDRILRKNQFRMKQVYRVPFERNSDRVKNQRVEYVQRMFEIEGRPVPHEIIFVDEADDEFVPPSPAVTRRSNGFMVFGKIISTLQAAIIPINSSLSREELLLLALNTLGSPPTDIAQASLTADQPKQTGRKWSANSSSPHPAKKPTAAQPPSNTDDIDANAQLLQAVKSLSKMAIFENALTGCVPSVTPPSGSSSFLLASSLTSGFNGPLSTPSTSSGLEVSNHLPANTSNHDGNLRFHISVHLLQFQHKLSAGVLSHLLQSHCPTTDRQMVDCGDVAVFLKTSDPRLQRNLSFREFVITFSIYRDILCQAFPDRREDLYLAMMADFNQRYGASARTPTRNRSALGDSSLLPERKPPLRKNSEQSSLNPH</sequence>
<gene>
    <name evidence="2" type="ORF">QQF64_016545</name>
</gene>
<evidence type="ECO:0000256" key="1">
    <source>
        <dbReference type="SAM" id="MobiDB-lite"/>
    </source>
</evidence>
<proteinExistence type="predicted"/>
<feature type="compositionally biased region" description="Basic and acidic residues" evidence="1">
    <location>
        <begin position="439"/>
        <end position="449"/>
    </location>
</feature>
<dbReference type="Proteomes" id="UP001558613">
    <property type="component" value="Unassembled WGS sequence"/>
</dbReference>
<feature type="region of interest" description="Disordered" evidence="1">
    <location>
        <begin position="421"/>
        <end position="457"/>
    </location>
</feature>
<comment type="caution">
    <text evidence="2">The sequence shown here is derived from an EMBL/GenBank/DDBJ whole genome shotgun (WGS) entry which is preliminary data.</text>
</comment>
<evidence type="ECO:0000313" key="2">
    <source>
        <dbReference type="EMBL" id="KAL1254316.1"/>
    </source>
</evidence>
<dbReference type="SUPFAM" id="SSF46689">
    <property type="entry name" value="Homeodomain-like"/>
    <property type="match status" value="1"/>
</dbReference>
<reference evidence="2 3" key="1">
    <citation type="submission" date="2023-09" db="EMBL/GenBank/DDBJ databases">
        <authorList>
            <person name="Wang M."/>
        </authorList>
    </citation>
    <scope>NUCLEOTIDE SEQUENCE [LARGE SCALE GENOMIC DNA]</scope>
    <source>
        <strain evidence="2">GT-2023</strain>
        <tissue evidence="2">Liver</tissue>
    </source>
</reference>
<feature type="region of interest" description="Disordered" evidence="1">
    <location>
        <begin position="207"/>
        <end position="243"/>
    </location>
</feature>
<dbReference type="EMBL" id="JAYMGO010000020">
    <property type="protein sequence ID" value="KAL1254316.1"/>
    <property type="molecule type" value="Genomic_DNA"/>
</dbReference>
<dbReference type="InterPro" id="IPR009057">
    <property type="entry name" value="Homeodomain-like_sf"/>
</dbReference>
<organism evidence="2 3">
    <name type="scientific">Cirrhinus molitorella</name>
    <name type="common">mud carp</name>
    <dbReference type="NCBI Taxonomy" id="172907"/>
    <lineage>
        <taxon>Eukaryota</taxon>
        <taxon>Metazoa</taxon>
        <taxon>Chordata</taxon>
        <taxon>Craniata</taxon>
        <taxon>Vertebrata</taxon>
        <taxon>Euteleostomi</taxon>
        <taxon>Actinopterygii</taxon>
        <taxon>Neopterygii</taxon>
        <taxon>Teleostei</taxon>
        <taxon>Ostariophysi</taxon>
        <taxon>Cypriniformes</taxon>
        <taxon>Cyprinidae</taxon>
        <taxon>Labeoninae</taxon>
        <taxon>Labeonini</taxon>
        <taxon>Cirrhinus</taxon>
    </lineage>
</organism>
<protein>
    <submittedName>
        <fullName evidence="2">Uncharacterized protein</fullName>
    </submittedName>
</protein>